<accession>A0A0P7UI44</accession>
<dbReference type="Pfam" id="PF07714">
    <property type="entry name" value="PK_Tyr_Ser-Thr"/>
    <property type="match status" value="1"/>
</dbReference>
<evidence type="ECO:0000256" key="6">
    <source>
        <dbReference type="ARBA" id="ARBA00022989"/>
    </source>
</evidence>
<feature type="region of interest" description="Disordered" evidence="10">
    <location>
        <begin position="50"/>
        <end position="76"/>
    </location>
</feature>
<feature type="compositionally biased region" description="Low complexity" evidence="10">
    <location>
        <begin position="423"/>
        <end position="432"/>
    </location>
</feature>
<dbReference type="GO" id="GO:0007169">
    <property type="term" value="P:cell surface receptor protein tyrosine kinase signaling pathway"/>
    <property type="evidence" value="ECO:0007669"/>
    <property type="project" value="TreeGrafter"/>
</dbReference>
<protein>
    <submittedName>
        <fullName evidence="14">Tyrosine-protein kinase RYK-like</fullName>
    </submittedName>
</protein>
<dbReference type="GO" id="GO:0043235">
    <property type="term" value="C:receptor complex"/>
    <property type="evidence" value="ECO:0007669"/>
    <property type="project" value="TreeGrafter"/>
</dbReference>
<dbReference type="Gene3D" id="3.30.200.20">
    <property type="entry name" value="Phosphorylase Kinase, domain 1"/>
    <property type="match status" value="1"/>
</dbReference>
<dbReference type="PROSITE" id="PS00109">
    <property type="entry name" value="PROTEIN_KINASE_TYR"/>
    <property type="match status" value="1"/>
</dbReference>
<evidence type="ECO:0000256" key="11">
    <source>
        <dbReference type="SAM" id="Phobius"/>
    </source>
</evidence>
<dbReference type="Gene3D" id="2.60.40.2170">
    <property type="entry name" value="Wnt, WIF domain"/>
    <property type="match status" value="1"/>
</dbReference>
<dbReference type="InterPro" id="IPR003306">
    <property type="entry name" value="WIF"/>
</dbReference>
<evidence type="ECO:0000256" key="10">
    <source>
        <dbReference type="SAM" id="MobiDB-lite"/>
    </source>
</evidence>
<feature type="transmembrane region" description="Helical" evidence="11">
    <location>
        <begin position="380"/>
        <end position="402"/>
    </location>
</feature>
<evidence type="ECO:0000256" key="9">
    <source>
        <dbReference type="ARBA" id="ARBA00023180"/>
    </source>
</evidence>
<evidence type="ECO:0000256" key="2">
    <source>
        <dbReference type="ARBA" id="ARBA00022692"/>
    </source>
</evidence>
<dbReference type="EMBL" id="JARO02003933">
    <property type="protein sequence ID" value="KPP69485.1"/>
    <property type="molecule type" value="Genomic_DNA"/>
</dbReference>
<dbReference type="PRINTS" id="PR00109">
    <property type="entry name" value="TYRKINASE"/>
</dbReference>
<keyword evidence="9" id="KW-0325">Glycoprotein</keyword>
<dbReference type="GO" id="GO:0004672">
    <property type="term" value="F:protein kinase activity"/>
    <property type="evidence" value="ECO:0007669"/>
    <property type="project" value="InterPro"/>
</dbReference>
<dbReference type="InterPro" id="IPR000719">
    <property type="entry name" value="Prot_kinase_dom"/>
</dbReference>
<gene>
    <name evidence="14" type="ORF">Z043_111755</name>
</gene>
<keyword evidence="14" id="KW-0418">Kinase</keyword>
<sequence length="756" mass="82737">ASYGAFQGVLQRGDKHVAKDCKVTRNEPPELLLRLSEASLESPAGRVARVRGHEVPPSPSRSEPGQAVLCRTGSNLPRHPAGGQFPAWLVGEALSLLSNGHPSFPQPPGLLSHSSTPASFIITFQSRKPAVEKLSDAAVRVITPESVKNSSAAEKQHAANTGGGARGPGETCPAGNLVKFCKHGEQNPRWNTARGARNGFLSLEEIGLDAELYYVRDDIINHYALSFILPVPSEINSLHFTWQARNKVEYRLGFQVDNPAAMTLPQSNISTKGEVPRSLSVFRVDLFCLGRLDAEVVVTVQLNLTAAANNFTVLNFKRRKMCYKREAPPTTVHMRAHRAHLEQQVFGVTESDVYVIAAVTSLSAPAVENVNLAPTTSTRVFYISVGVCCAVIFLVAIILAVLHLHSMKRVELDDSGSEGGSSQGLSQPSTQTTQYLRADTPNNAAPITNSHPGSAPIAQLAAASFPNPGAPTHDTKSYPSLRIEKNDLKSVTMAEAKAKVKDIAISRERVTLRDVLQEGTFGRIFHGILLDEKDPSKEKRVFVKTVKDHASEVQVTMMLTESCKLRGLHHRNLLPISHVCTEDGEKPMVLLPYMNWGNLKLFLRQCKLAEANNPQAISQQDLVHMAIQIACGMSYLARREVIHKDLAARNCVIDDSMQVKITDNALARDLFPMDYHCLGDNENRPVRWMALESLLHNDFSSASDVAIPWGGGMVVARGGRFAVMACCWALDPEERPKFQQLVQCLTEFHAALGAYV</sequence>
<dbReference type="InterPro" id="IPR011009">
    <property type="entry name" value="Kinase-like_dom_sf"/>
</dbReference>
<keyword evidence="3" id="KW-0732">Signal</keyword>
<keyword evidence="5" id="KW-0067">ATP-binding</keyword>
<dbReference type="STRING" id="113540.ENSSFOP00015066509"/>
<feature type="non-terminal residue" evidence="14">
    <location>
        <position position="1"/>
    </location>
</feature>
<name>A0A0P7UI44_SCLFO</name>
<dbReference type="InterPro" id="IPR038677">
    <property type="entry name" value="WIF_sf"/>
</dbReference>
<feature type="domain" description="WIF" evidence="13">
    <location>
        <begin position="195"/>
        <end position="322"/>
    </location>
</feature>
<feature type="domain" description="Protein kinase" evidence="12">
    <location>
        <begin position="510"/>
        <end position="756"/>
    </location>
</feature>
<evidence type="ECO:0000256" key="1">
    <source>
        <dbReference type="ARBA" id="ARBA00004167"/>
    </source>
</evidence>
<evidence type="ECO:0000259" key="12">
    <source>
        <dbReference type="PROSITE" id="PS50011"/>
    </source>
</evidence>
<evidence type="ECO:0000256" key="4">
    <source>
        <dbReference type="ARBA" id="ARBA00022741"/>
    </source>
</evidence>
<dbReference type="FunFam" id="3.30.200.20:FF:000218">
    <property type="entry name" value="Tyrosine-protein kinase RYK"/>
    <property type="match status" value="1"/>
</dbReference>
<evidence type="ECO:0000256" key="5">
    <source>
        <dbReference type="ARBA" id="ARBA00022840"/>
    </source>
</evidence>
<keyword evidence="2 11" id="KW-0812">Transmembrane</keyword>
<reference evidence="14 15" key="1">
    <citation type="submission" date="2015-08" db="EMBL/GenBank/DDBJ databases">
        <title>The genome of the Asian arowana (Scleropages formosus).</title>
        <authorList>
            <person name="Tan M.H."/>
            <person name="Gan H.M."/>
            <person name="Croft L.J."/>
            <person name="Austin C.M."/>
        </authorList>
    </citation>
    <scope>NUCLEOTIDE SEQUENCE [LARGE SCALE GENOMIC DNA]</scope>
    <source>
        <strain evidence="14">Aro1</strain>
    </source>
</reference>
<dbReference type="FunFam" id="2.60.40.2170:FF:000002">
    <property type="entry name" value="Tyrosine-protein kinase RYK"/>
    <property type="match status" value="1"/>
</dbReference>
<evidence type="ECO:0000259" key="13">
    <source>
        <dbReference type="PROSITE" id="PS50814"/>
    </source>
</evidence>
<evidence type="ECO:0000256" key="7">
    <source>
        <dbReference type="ARBA" id="ARBA00023136"/>
    </source>
</evidence>
<dbReference type="PROSITE" id="PS50814">
    <property type="entry name" value="WIF"/>
    <property type="match status" value="1"/>
</dbReference>
<feature type="region of interest" description="Disordered" evidence="10">
    <location>
        <begin position="412"/>
        <end position="432"/>
    </location>
</feature>
<dbReference type="AlphaFoldDB" id="A0A0P7UI44"/>
<comment type="caution">
    <text evidence="14">The sequence shown here is derived from an EMBL/GenBank/DDBJ whole genome shotgun (WGS) entry which is preliminary data.</text>
</comment>
<keyword evidence="6 11" id="KW-1133">Transmembrane helix</keyword>
<evidence type="ECO:0000313" key="14">
    <source>
        <dbReference type="EMBL" id="KPP69485.1"/>
    </source>
</evidence>
<dbReference type="GO" id="GO:0005524">
    <property type="term" value="F:ATP binding"/>
    <property type="evidence" value="ECO:0007669"/>
    <property type="project" value="UniProtKB-KW"/>
</dbReference>
<comment type="subcellular location">
    <subcellularLocation>
        <location evidence="1">Membrane</location>
        <topology evidence="1">Single-pass membrane protein</topology>
    </subcellularLocation>
</comment>
<dbReference type="Pfam" id="PF02019">
    <property type="entry name" value="WIF"/>
    <property type="match status" value="1"/>
</dbReference>
<dbReference type="Proteomes" id="UP000034805">
    <property type="component" value="Unassembled WGS sequence"/>
</dbReference>
<organism evidence="14 15">
    <name type="scientific">Scleropages formosus</name>
    <name type="common">Asian bonytongue</name>
    <name type="synonym">Osteoglossum formosum</name>
    <dbReference type="NCBI Taxonomy" id="113540"/>
    <lineage>
        <taxon>Eukaryota</taxon>
        <taxon>Metazoa</taxon>
        <taxon>Chordata</taxon>
        <taxon>Craniata</taxon>
        <taxon>Vertebrata</taxon>
        <taxon>Euteleostomi</taxon>
        <taxon>Actinopterygii</taxon>
        <taxon>Neopterygii</taxon>
        <taxon>Teleostei</taxon>
        <taxon>Osteoglossocephala</taxon>
        <taxon>Osteoglossomorpha</taxon>
        <taxon>Osteoglossiformes</taxon>
        <taxon>Osteoglossidae</taxon>
        <taxon>Scleropages</taxon>
    </lineage>
</organism>
<dbReference type="SUPFAM" id="SSF56112">
    <property type="entry name" value="Protein kinase-like (PK-like)"/>
    <property type="match status" value="1"/>
</dbReference>
<dbReference type="Gene3D" id="1.10.510.10">
    <property type="entry name" value="Transferase(Phosphotransferase) domain 1"/>
    <property type="match status" value="1"/>
</dbReference>
<dbReference type="InterPro" id="IPR050122">
    <property type="entry name" value="RTK"/>
</dbReference>
<keyword evidence="14" id="KW-0808">Transferase</keyword>
<dbReference type="InterPro" id="IPR001245">
    <property type="entry name" value="Ser-Thr/Tyr_kinase_cat_dom"/>
</dbReference>
<dbReference type="GO" id="GO:0007409">
    <property type="term" value="P:axonogenesis"/>
    <property type="evidence" value="ECO:0007669"/>
    <property type="project" value="TreeGrafter"/>
</dbReference>
<proteinExistence type="predicted"/>
<evidence type="ECO:0000256" key="3">
    <source>
        <dbReference type="ARBA" id="ARBA00022729"/>
    </source>
</evidence>
<dbReference type="PANTHER" id="PTHR24416:SF349">
    <property type="entry name" value="TYROSINE-PROTEIN KINASE RYK"/>
    <property type="match status" value="1"/>
</dbReference>
<keyword evidence="4" id="KW-0547">Nucleotide-binding</keyword>
<dbReference type="PROSITE" id="PS50011">
    <property type="entry name" value="PROTEIN_KINASE_DOM"/>
    <property type="match status" value="1"/>
</dbReference>
<dbReference type="GO" id="GO:0005886">
    <property type="term" value="C:plasma membrane"/>
    <property type="evidence" value="ECO:0007669"/>
    <property type="project" value="TreeGrafter"/>
</dbReference>
<keyword evidence="8" id="KW-0675">Receptor</keyword>
<dbReference type="SMART" id="SM00469">
    <property type="entry name" value="WIF"/>
    <property type="match status" value="1"/>
</dbReference>
<dbReference type="PANTHER" id="PTHR24416">
    <property type="entry name" value="TYROSINE-PROTEIN KINASE RECEPTOR"/>
    <property type="match status" value="1"/>
</dbReference>
<dbReference type="GO" id="GO:0010976">
    <property type="term" value="P:positive regulation of neuron projection development"/>
    <property type="evidence" value="ECO:0007669"/>
    <property type="project" value="TreeGrafter"/>
</dbReference>
<feature type="region of interest" description="Disordered" evidence="10">
    <location>
        <begin position="147"/>
        <end position="169"/>
    </location>
</feature>
<keyword evidence="7 11" id="KW-0472">Membrane</keyword>
<dbReference type="InterPro" id="IPR008266">
    <property type="entry name" value="Tyr_kinase_AS"/>
</dbReference>
<evidence type="ECO:0000313" key="15">
    <source>
        <dbReference type="Proteomes" id="UP000034805"/>
    </source>
</evidence>
<evidence type="ECO:0000256" key="8">
    <source>
        <dbReference type="ARBA" id="ARBA00023170"/>
    </source>
</evidence>
<dbReference type="GO" id="GO:0051897">
    <property type="term" value="P:positive regulation of phosphatidylinositol 3-kinase/protein kinase B signal transduction"/>
    <property type="evidence" value="ECO:0007669"/>
    <property type="project" value="TreeGrafter"/>
</dbReference>